<reference evidence="5" key="1">
    <citation type="submission" date="2017-03" db="EMBL/GenBank/DDBJ databases">
        <authorList>
            <person name="Monnet C."/>
        </authorList>
    </citation>
    <scope>NUCLEOTIDE SEQUENCE [LARGE SCALE GENOMIC DNA]</scope>
    <source>
        <strain evidence="5">ATCC 9175</strain>
    </source>
</reference>
<gene>
    <name evidence="4" type="ORF">BAUR9175_03182</name>
    <name evidence="2" type="ORF">CXR23_15740</name>
    <name evidence="3" type="ORF">CXR27_15155</name>
</gene>
<reference evidence="6 7" key="3">
    <citation type="submission" date="2017-12" db="EMBL/GenBank/DDBJ databases">
        <authorList>
            <person name="Levesque S."/>
        </authorList>
    </citation>
    <scope>NUCLEOTIDE SEQUENCE [LARGE SCALE GENOMIC DNA]</scope>
    <source>
        <strain evidence="2 7">SMQ-1417</strain>
        <strain evidence="3 6">SMQ-1420</strain>
    </source>
</reference>
<accession>A0A2H1K6X9</accession>
<feature type="chain" id="PRO_5044573672" evidence="1">
    <location>
        <begin position="32"/>
        <end position="173"/>
    </location>
</feature>
<dbReference type="GO" id="GO:0005576">
    <property type="term" value="C:extracellular region"/>
    <property type="evidence" value="ECO:0007669"/>
    <property type="project" value="InterPro"/>
</dbReference>
<dbReference type="OrthoDB" id="290927at2"/>
<proteinExistence type="predicted"/>
<keyword evidence="1" id="KW-0732">Signal</keyword>
<evidence type="ECO:0000256" key="1">
    <source>
        <dbReference type="SAM" id="SignalP"/>
    </source>
</evidence>
<feature type="signal peptide" evidence="1">
    <location>
        <begin position="1"/>
        <end position="31"/>
    </location>
</feature>
<reference evidence="6 7" key="4">
    <citation type="submission" date="2019-01" db="EMBL/GenBank/DDBJ databases">
        <title>Comparative genomic analysis of Brevibacterium aurantiacum sheds light on its evolution and its adaptation to smear-ripened cheeses.</title>
        <authorList>
            <person name="Moineau S."/>
        </authorList>
    </citation>
    <scope>NUCLEOTIDE SEQUENCE [LARGE SCALE GENOMIC DNA]</scope>
    <source>
        <strain evidence="2 7">SMQ-1417</strain>
        <strain evidence="3 6">SMQ-1420</strain>
    </source>
</reference>
<dbReference type="InterPro" id="IPR036444">
    <property type="entry name" value="PLipase_A2_dom_sf"/>
</dbReference>
<evidence type="ECO:0000313" key="4">
    <source>
        <dbReference type="EMBL" id="SMX95324.1"/>
    </source>
</evidence>
<dbReference type="Proteomes" id="UP000282731">
    <property type="component" value="Chromosome"/>
</dbReference>
<dbReference type="SUPFAM" id="SSF48619">
    <property type="entry name" value="Phospholipase A2, PLA2"/>
    <property type="match status" value="1"/>
</dbReference>
<dbReference type="GO" id="GO:0004623">
    <property type="term" value="F:phospholipase A2 activity"/>
    <property type="evidence" value="ECO:0007669"/>
    <property type="project" value="InterPro"/>
</dbReference>
<organism evidence="4 5">
    <name type="scientific">Brevibacterium aurantiacum</name>
    <dbReference type="NCBI Taxonomy" id="273384"/>
    <lineage>
        <taxon>Bacteria</taxon>
        <taxon>Bacillati</taxon>
        <taxon>Actinomycetota</taxon>
        <taxon>Actinomycetes</taxon>
        <taxon>Micrococcales</taxon>
        <taxon>Brevibacteriaceae</taxon>
        <taxon>Brevibacterium</taxon>
    </lineage>
</organism>
<dbReference type="Proteomes" id="UP000234525">
    <property type="component" value="Unassembled WGS sequence"/>
</dbReference>
<evidence type="ECO:0000313" key="2">
    <source>
        <dbReference type="EMBL" id="AZT94417.1"/>
    </source>
</evidence>
<dbReference type="GO" id="GO:0050482">
    <property type="term" value="P:arachidonate secretion"/>
    <property type="evidence" value="ECO:0007669"/>
    <property type="project" value="InterPro"/>
</dbReference>
<dbReference type="GO" id="GO:0016042">
    <property type="term" value="P:lipid catabolic process"/>
    <property type="evidence" value="ECO:0007669"/>
    <property type="project" value="InterPro"/>
</dbReference>
<dbReference type="GO" id="GO:0005509">
    <property type="term" value="F:calcium ion binding"/>
    <property type="evidence" value="ECO:0007669"/>
    <property type="project" value="InterPro"/>
</dbReference>
<dbReference type="EMBL" id="FXZB01000025">
    <property type="protein sequence ID" value="SMX95324.1"/>
    <property type="molecule type" value="Genomic_DNA"/>
</dbReference>
<name>A0A2H1K6X9_BREAU</name>
<dbReference type="EMBL" id="CP025330">
    <property type="protein sequence ID" value="AZT94417.1"/>
    <property type="molecule type" value="Genomic_DNA"/>
</dbReference>
<dbReference type="PANTHER" id="PTHR12824:SF8">
    <property type="entry name" value="GXIVSPLA2, ISOFORM A"/>
    <property type="match status" value="1"/>
</dbReference>
<keyword evidence="5" id="KW-1185">Reference proteome</keyword>
<dbReference type="GO" id="GO:0006644">
    <property type="term" value="P:phospholipid metabolic process"/>
    <property type="evidence" value="ECO:0007669"/>
    <property type="project" value="InterPro"/>
</dbReference>
<protein>
    <submittedName>
        <fullName evidence="4">Phospholipase A2</fullName>
    </submittedName>
</protein>
<dbReference type="Gene3D" id="1.20.90.10">
    <property type="entry name" value="Phospholipase A2 domain"/>
    <property type="match status" value="1"/>
</dbReference>
<dbReference type="InterPro" id="IPR010711">
    <property type="entry name" value="PLA2G12"/>
</dbReference>
<dbReference type="RefSeq" id="WP_081448683.1">
    <property type="nucleotide sequence ID" value="NZ_AAGP01000070.1"/>
</dbReference>
<dbReference type="EMBL" id="CP025334">
    <property type="protein sequence ID" value="AZT98182.1"/>
    <property type="molecule type" value="Genomic_DNA"/>
</dbReference>
<sequence length="173" mass="18710">MKVVARTAYITAVALVALALTMTTGIAPVSAAESDDIDREAVSRLHEALVELKASGEDVEGDISEDALIKELSSTEISVQAAPNGCSTPKALKKAAKKWNNLFKPACNSHDRCYGKNSKKNRNICDVEFRSAMQKICKKQKSGKATCYTVAVVYFEGVRAGGKKHYKGKGNPW</sequence>
<dbReference type="InterPro" id="IPR015141">
    <property type="entry name" value="PLipase_A2_prok/fun"/>
</dbReference>
<evidence type="ECO:0000313" key="7">
    <source>
        <dbReference type="Proteomes" id="UP000283000"/>
    </source>
</evidence>
<dbReference type="AlphaFoldDB" id="A0A2H1K6X9"/>
<dbReference type="Pfam" id="PF09056">
    <property type="entry name" value="Phospholip_A2_3"/>
    <property type="match status" value="1"/>
</dbReference>
<evidence type="ECO:0000313" key="5">
    <source>
        <dbReference type="Proteomes" id="UP000234525"/>
    </source>
</evidence>
<evidence type="ECO:0000313" key="6">
    <source>
        <dbReference type="Proteomes" id="UP000282731"/>
    </source>
</evidence>
<reference evidence="4" key="2">
    <citation type="submission" date="2017-03" db="EMBL/GenBank/DDBJ databases">
        <authorList>
            <person name="Afonso C.L."/>
            <person name="Miller P.J."/>
            <person name="Scott M.A."/>
            <person name="Spackman E."/>
            <person name="Goraichik I."/>
            <person name="Dimitrov K.M."/>
            <person name="Suarez D.L."/>
            <person name="Swayne D.E."/>
        </authorList>
    </citation>
    <scope>NUCLEOTIDE SEQUENCE [LARGE SCALE GENOMIC DNA]</scope>
    <source>
        <strain evidence="4">ATCC 9175</strain>
    </source>
</reference>
<dbReference type="Proteomes" id="UP000283000">
    <property type="component" value="Chromosome"/>
</dbReference>
<dbReference type="PANTHER" id="PTHR12824">
    <property type="entry name" value="GROUP XII SECRETORY PHOSPHOLIPASE A2 FAMILY MEMBER"/>
    <property type="match status" value="1"/>
</dbReference>
<evidence type="ECO:0000313" key="3">
    <source>
        <dbReference type="EMBL" id="AZT98182.1"/>
    </source>
</evidence>